<dbReference type="STRING" id="448386.A0A2V3IUN9"/>
<keyword evidence="2" id="KW-0812">Transmembrane</keyword>
<organism evidence="5 6">
    <name type="scientific">Gracilariopsis chorda</name>
    <dbReference type="NCBI Taxonomy" id="448386"/>
    <lineage>
        <taxon>Eukaryota</taxon>
        <taxon>Rhodophyta</taxon>
        <taxon>Florideophyceae</taxon>
        <taxon>Rhodymeniophycidae</taxon>
        <taxon>Gracilariales</taxon>
        <taxon>Gracilariaceae</taxon>
        <taxon>Gracilariopsis</taxon>
    </lineage>
</organism>
<dbReference type="PANTHER" id="PTHR12428:SF65">
    <property type="entry name" value="CYTOCHROME C OXIDASE ASSEMBLY PROTEIN COX18, MITOCHONDRIAL"/>
    <property type="match status" value="1"/>
</dbReference>
<dbReference type="GO" id="GO:0033617">
    <property type="term" value="P:mitochondrial respiratory chain complex IV assembly"/>
    <property type="evidence" value="ECO:0007669"/>
    <property type="project" value="TreeGrafter"/>
</dbReference>
<reference evidence="5 6" key="1">
    <citation type="journal article" date="2018" name="Mol. Biol. Evol.">
        <title>Analysis of the draft genome of the red seaweed Gracilariopsis chorda provides insights into genome size evolution in Rhodophyta.</title>
        <authorList>
            <person name="Lee J."/>
            <person name="Yang E.C."/>
            <person name="Graf L."/>
            <person name="Yang J.H."/>
            <person name="Qiu H."/>
            <person name="Zel Zion U."/>
            <person name="Chan C.X."/>
            <person name="Stephens T.G."/>
            <person name="Weber A.P.M."/>
            <person name="Boo G.H."/>
            <person name="Boo S.M."/>
            <person name="Kim K.M."/>
            <person name="Shin Y."/>
            <person name="Jung M."/>
            <person name="Lee S.J."/>
            <person name="Yim H.S."/>
            <person name="Lee J.H."/>
            <person name="Bhattacharya D."/>
            <person name="Yoon H.S."/>
        </authorList>
    </citation>
    <scope>NUCLEOTIDE SEQUENCE [LARGE SCALE GENOMIC DNA]</scope>
    <source>
        <strain evidence="5 6">SKKU-2015</strain>
        <tissue evidence="5">Whole body</tissue>
    </source>
</reference>
<protein>
    <submittedName>
        <fullName evidence="5">Mitochondrial inner membrane protein COX18</fullName>
    </submittedName>
</protein>
<gene>
    <name evidence="5" type="ORF">BWQ96_05340</name>
</gene>
<dbReference type="GO" id="GO:0032977">
    <property type="term" value="F:membrane insertase activity"/>
    <property type="evidence" value="ECO:0007669"/>
    <property type="project" value="InterPro"/>
</dbReference>
<name>A0A2V3IUN9_9FLOR</name>
<evidence type="ECO:0000256" key="4">
    <source>
        <dbReference type="ARBA" id="ARBA00023136"/>
    </source>
</evidence>
<evidence type="ECO:0000256" key="2">
    <source>
        <dbReference type="ARBA" id="ARBA00022692"/>
    </source>
</evidence>
<evidence type="ECO:0000256" key="1">
    <source>
        <dbReference type="ARBA" id="ARBA00004141"/>
    </source>
</evidence>
<proteinExistence type="predicted"/>
<evidence type="ECO:0000313" key="6">
    <source>
        <dbReference type="Proteomes" id="UP000247409"/>
    </source>
</evidence>
<evidence type="ECO:0000313" key="5">
    <source>
        <dbReference type="EMBL" id="PXF44850.1"/>
    </source>
</evidence>
<evidence type="ECO:0000256" key="3">
    <source>
        <dbReference type="ARBA" id="ARBA00022989"/>
    </source>
</evidence>
<dbReference type="PANTHER" id="PTHR12428">
    <property type="entry name" value="OXA1"/>
    <property type="match status" value="1"/>
</dbReference>
<dbReference type="EMBL" id="NBIV01000079">
    <property type="protein sequence ID" value="PXF44850.1"/>
    <property type="molecule type" value="Genomic_DNA"/>
</dbReference>
<dbReference type="GO" id="GO:0032979">
    <property type="term" value="P:protein insertion into mitochondrial inner membrane from matrix"/>
    <property type="evidence" value="ECO:0007669"/>
    <property type="project" value="TreeGrafter"/>
</dbReference>
<accession>A0A2V3IUN9</accession>
<sequence length="377" mass="42164">MSLSRTSVLRRYAPLLGHSYPRILQNAHTPILSNHHSHRDLATKASVPSSLAQFSSTAADQLQALHEAVPFDLPWSVTIPLTSLAIRGLSLPLLYHNEVHRGRVRIAAKEQPRIQHFVRNTPGTLLQKYWTYRRLNRLTLRSAGTSSLRNFKWHLVVHLPLIISASLGMRELSSRADNGWSVTSLGWLSDLSAPDATAVLPLLTAGLWLWNLEPGATPSTKLHPVQKLPIHAGRFILRSFQVLSVVSVSVTTQLPSGLVLFWACNAMLTTGLRYILSNDGLRRRIGLLTAADLKEISAPPVMQATGKAFEQMRRELATVQRELLARFDGHRVDESLCDEVNRMLKRERMSGRIVSDLKAVVRTDETDGKKYVAVVRR</sequence>
<dbReference type="OrthoDB" id="2148490at2759"/>
<dbReference type="InterPro" id="IPR001708">
    <property type="entry name" value="YidC/ALB3/OXA1/COX18"/>
</dbReference>
<dbReference type="Proteomes" id="UP000247409">
    <property type="component" value="Unassembled WGS sequence"/>
</dbReference>
<comment type="subcellular location">
    <subcellularLocation>
        <location evidence="1">Membrane</location>
        <topology evidence="1">Multi-pass membrane protein</topology>
    </subcellularLocation>
</comment>
<comment type="caution">
    <text evidence="5">The sequence shown here is derived from an EMBL/GenBank/DDBJ whole genome shotgun (WGS) entry which is preliminary data.</text>
</comment>
<dbReference type="GO" id="GO:0005743">
    <property type="term" value="C:mitochondrial inner membrane"/>
    <property type="evidence" value="ECO:0007669"/>
    <property type="project" value="TreeGrafter"/>
</dbReference>
<keyword evidence="6" id="KW-1185">Reference proteome</keyword>
<keyword evidence="4" id="KW-0472">Membrane</keyword>
<dbReference type="AlphaFoldDB" id="A0A2V3IUN9"/>
<keyword evidence="3" id="KW-1133">Transmembrane helix</keyword>